<evidence type="ECO:0000259" key="6">
    <source>
        <dbReference type="Pfam" id="PF08386"/>
    </source>
</evidence>
<accession>A0ABY2K006</accession>
<dbReference type="Pfam" id="PF00561">
    <property type="entry name" value="Abhydrolase_1"/>
    <property type="match status" value="1"/>
</dbReference>
<name>A0ABY2K006_9MICC</name>
<dbReference type="Pfam" id="PF08386">
    <property type="entry name" value="Abhydrolase_4"/>
    <property type="match status" value="1"/>
</dbReference>
<dbReference type="Gene3D" id="3.40.50.1820">
    <property type="entry name" value="alpha/beta hydrolase"/>
    <property type="match status" value="1"/>
</dbReference>
<dbReference type="PANTHER" id="PTHR43248">
    <property type="entry name" value="2-SUCCINYL-6-HYDROXY-2,4-CYCLOHEXADIENE-1-CARBOXYLATE SYNTHASE"/>
    <property type="match status" value="1"/>
</dbReference>
<evidence type="ECO:0000256" key="3">
    <source>
        <dbReference type="ARBA" id="ARBA00022801"/>
    </source>
</evidence>
<feature type="signal peptide" evidence="4">
    <location>
        <begin position="1"/>
        <end position="33"/>
    </location>
</feature>
<evidence type="ECO:0000259" key="5">
    <source>
        <dbReference type="Pfam" id="PF00561"/>
    </source>
</evidence>
<evidence type="ECO:0000256" key="4">
    <source>
        <dbReference type="SAM" id="SignalP"/>
    </source>
</evidence>
<gene>
    <name evidence="7" type="ORF">E4A49_05385</name>
</gene>
<evidence type="ECO:0000313" key="7">
    <source>
        <dbReference type="EMBL" id="TFH99609.1"/>
    </source>
</evidence>
<sequence>MGMSLKKSRYMKISAAVAAVAALGLGGVAPASAAPGNGNNGKGNQVNDAGVLGAHLLDQELNWEDCDFGSESLNERFGAIPGTACADVTVPRDWHNPTDGNTITLRVAKTETSKGNPNRQGIALVNPGGPGGSGLPWGPAMAERAPELAESYDFIGFDPRGVGESTPLECTYTPDPDADIWEDQKAQTEACLENPLTPYITTEQTVYDMDFIRALFGEEQLSYIGYSYGTWLGSWYQREFPQRAHRFLLDSAVDVSRDGLQTTWDLQPRSRDRQFQDMMLPWVARHDDEFGLGTDAMEIREQWEAAGGTRSMLGQMVAGSFILPAMYNTADYPFAGVMIRMFLKISAEEAEAETPEEAKAQLEEVVAQARAEMPADQVAAFDRFAARGMESVENRGRIAEAVKTGDQVTFSGTFSAIRCQDGQWNQSKGYWTSWVKDLIRKAPWIGVMMGPSECMYWPAQTSMPKQPGGAKAQDAVIIQTELDAATPYEGSHRAAGVLRNTSLISVDNEGSHGVFPYGSECVDAPVREYFLTGEMPDEYTLCEALPLPMDTEAHQVAGTPTHKNDIKITMRTEAVKAANRITEAAMQRELLDSRAVVPSVEDFLNR</sequence>
<comment type="similarity">
    <text evidence="1">Belongs to the peptidase S33 family.</text>
</comment>
<evidence type="ECO:0000256" key="1">
    <source>
        <dbReference type="ARBA" id="ARBA00010088"/>
    </source>
</evidence>
<keyword evidence="2 4" id="KW-0732">Signal</keyword>
<evidence type="ECO:0000313" key="8">
    <source>
        <dbReference type="Proteomes" id="UP000297477"/>
    </source>
</evidence>
<dbReference type="EMBL" id="SPKT01000008">
    <property type="protein sequence ID" value="TFH99609.1"/>
    <property type="molecule type" value="Genomic_DNA"/>
</dbReference>
<reference evidence="7 8" key="1">
    <citation type="submission" date="2019-03" db="EMBL/GenBank/DDBJ databases">
        <title>Reclassification of Micrococcus aloeverae and Micrococcus yunnanensis as later heterotypic synonyms of Micrococcus luteus.</title>
        <authorList>
            <person name="Huang C.-H."/>
        </authorList>
    </citation>
    <scope>NUCLEOTIDE SEQUENCE [LARGE SCALE GENOMIC DNA]</scope>
    <source>
        <strain evidence="7 8">BCRC 12151</strain>
    </source>
</reference>
<dbReference type="InterPro" id="IPR000073">
    <property type="entry name" value="AB_hydrolase_1"/>
</dbReference>
<keyword evidence="8" id="KW-1185">Reference proteome</keyword>
<dbReference type="SUPFAM" id="SSF53474">
    <property type="entry name" value="alpha/beta-Hydrolases"/>
    <property type="match status" value="1"/>
</dbReference>
<dbReference type="InterPro" id="IPR051601">
    <property type="entry name" value="Serine_prot/Carboxylest_S33"/>
</dbReference>
<feature type="domain" description="AB hydrolase-1" evidence="5">
    <location>
        <begin position="124"/>
        <end position="305"/>
    </location>
</feature>
<comment type="caution">
    <text evidence="7">The sequence shown here is derived from an EMBL/GenBank/DDBJ whole genome shotgun (WGS) entry which is preliminary data.</text>
</comment>
<proteinExistence type="inferred from homology"/>
<dbReference type="InterPro" id="IPR029058">
    <property type="entry name" value="AB_hydrolase_fold"/>
</dbReference>
<evidence type="ECO:0000256" key="2">
    <source>
        <dbReference type="ARBA" id="ARBA00022729"/>
    </source>
</evidence>
<dbReference type="Proteomes" id="UP000297477">
    <property type="component" value="Unassembled WGS sequence"/>
</dbReference>
<dbReference type="PANTHER" id="PTHR43248:SF29">
    <property type="entry name" value="TRIPEPTIDYL AMINOPEPTIDASE"/>
    <property type="match status" value="1"/>
</dbReference>
<protein>
    <submittedName>
        <fullName evidence="7">Alpha/beta hydrolase</fullName>
    </submittedName>
</protein>
<dbReference type="GO" id="GO:0016787">
    <property type="term" value="F:hydrolase activity"/>
    <property type="evidence" value="ECO:0007669"/>
    <property type="project" value="UniProtKB-KW"/>
</dbReference>
<feature type="chain" id="PRO_5045227751" evidence="4">
    <location>
        <begin position="34"/>
        <end position="606"/>
    </location>
</feature>
<feature type="domain" description="Peptidase S33 tripeptidyl aminopeptidase-like C-terminal" evidence="6">
    <location>
        <begin position="450"/>
        <end position="542"/>
    </location>
</feature>
<organism evidence="7 8">
    <name type="scientific">Micrococcus lylae</name>
    <dbReference type="NCBI Taxonomy" id="1273"/>
    <lineage>
        <taxon>Bacteria</taxon>
        <taxon>Bacillati</taxon>
        <taxon>Actinomycetota</taxon>
        <taxon>Actinomycetes</taxon>
        <taxon>Micrococcales</taxon>
        <taxon>Micrococcaceae</taxon>
        <taxon>Micrococcus</taxon>
    </lineage>
</organism>
<keyword evidence="3 7" id="KW-0378">Hydrolase</keyword>
<dbReference type="InterPro" id="IPR013595">
    <property type="entry name" value="Pept_S33_TAP-like_C"/>
</dbReference>